<sequence length="83" mass="9328">MEKLKADLNMGNNLRRLRKANGLTQDQLVARLGILGLSTTRGLYSRYETGELNIPIRLLVALHQIYHCSYGCFFEGLTLGEMG</sequence>
<dbReference type="EMBL" id="JAKNHQ010000004">
    <property type="protein sequence ID" value="MCG4610082.1"/>
    <property type="molecule type" value="Genomic_DNA"/>
</dbReference>
<protein>
    <submittedName>
        <fullName evidence="2">Helix-turn-helix domain-containing protein</fullName>
    </submittedName>
</protein>
<dbReference type="RefSeq" id="WP_087234592.1">
    <property type="nucleotide sequence ID" value="NZ_JAKNHQ010000004.1"/>
</dbReference>
<proteinExistence type="predicted"/>
<reference evidence="2 3" key="1">
    <citation type="submission" date="2022-01" db="EMBL/GenBank/DDBJ databases">
        <title>Collection of gut derived symbiotic bacterial strains cultured from healthy donors.</title>
        <authorList>
            <person name="Lin H."/>
            <person name="Kohout C."/>
            <person name="Waligurski E."/>
            <person name="Pamer E.G."/>
        </authorList>
    </citation>
    <scope>NUCLEOTIDE SEQUENCE [LARGE SCALE GENOMIC DNA]</scope>
    <source>
        <strain evidence="2 3">DFI.7.58</strain>
    </source>
</reference>
<feature type="domain" description="HTH cro/C1-type" evidence="1">
    <location>
        <begin position="14"/>
        <end position="73"/>
    </location>
</feature>
<dbReference type="Proteomes" id="UP001298681">
    <property type="component" value="Unassembled WGS sequence"/>
</dbReference>
<dbReference type="Pfam" id="PF13560">
    <property type="entry name" value="HTH_31"/>
    <property type="match status" value="1"/>
</dbReference>
<evidence type="ECO:0000313" key="2">
    <source>
        <dbReference type="EMBL" id="MCG4610082.1"/>
    </source>
</evidence>
<dbReference type="InterPro" id="IPR010982">
    <property type="entry name" value="Lambda_DNA-bd_dom_sf"/>
</dbReference>
<dbReference type="PROSITE" id="PS50943">
    <property type="entry name" value="HTH_CROC1"/>
    <property type="match status" value="1"/>
</dbReference>
<comment type="caution">
    <text evidence="2">The sequence shown here is derived from an EMBL/GenBank/DDBJ whole genome shotgun (WGS) entry which is preliminary data.</text>
</comment>
<organism evidence="2 3">
    <name type="scientific">Anaeromassilibacillus senegalensis</name>
    <dbReference type="NCBI Taxonomy" id="1673717"/>
    <lineage>
        <taxon>Bacteria</taxon>
        <taxon>Bacillati</taxon>
        <taxon>Bacillota</taxon>
        <taxon>Clostridia</taxon>
        <taxon>Eubacteriales</taxon>
        <taxon>Acutalibacteraceae</taxon>
        <taxon>Anaeromassilibacillus</taxon>
    </lineage>
</organism>
<dbReference type="SUPFAM" id="SSF47413">
    <property type="entry name" value="lambda repressor-like DNA-binding domains"/>
    <property type="match status" value="1"/>
</dbReference>
<dbReference type="SMART" id="SM00530">
    <property type="entry name" value="HTH_XRE"/>
    <property type="match status" value="1"/>
</dbReference>
<name>A0ABS9MH01_9FIRM</name>
<keyword evidence="3" id="KW-1185">Reference proteome</keyword>
<accession>A0ABS9MH01</accession>
<evidence type="ECO:0000259" key="1">
    <source>
        <dbReference type="PROSITE" id="PS50943"/>
    </source>
</evidence>
<dbReference type="CDD" id="cd00093">
    <property type="entry name" value="HTH_XRE"/>
    <property type="match status" value="1"/>
</dbReference>
<dbReference type="Gene3D" id="1.10.260.40">
    <property type="entry name" value="lambda repressor-like DNA-binding domains"/>
    <property type="match status" value="1"/>
</dbReference>
<evidence type="ECO:0000313" key="3">
    <source>
        <dbReference type="Proteomes" id="UP001298681"/>
    </source>
</evidence>
<dbReference type="InterPro" id="IPR001387">
    <property type="entry name" value="Cro/C1-type_HTH"/>
</dbReference>
<gene>
    <name evidence="2" type="ORF">L0P57_03905</name>
</gene>